<organism evidence="14 15">
    <name type="scientific">Planoprotostelium fungivorum</name>
    <dbReference type="NCBI Taxonomy" id="1890364"/>
    <lineage>
        <taxon>Eukaryota</taxon>
        <taxon>Amoebozoa</taxon>
        <taxon>Evosea</taxon>
        <taxon>Variosea</taxon>
        <taxon>Cavosteliida</taxon>
        <taxon>Cavosteliaceae</taxon>
        <taxon>Planoprotostelium</taxon>
    </lineage>
</organism>
<name>A0A2P6NL98_9EUKA</name>
<dbReference type="GO" id="GO:0005634">
    <property type="term" value="C:nucleus"/>
    <property type="evidence" value="ECO:0007669"/>
    <property type="project" value="TreeGrafter"/>
</dbReference>
<dbReference type="PRINTS" id="PR00509">
    <property type="entry name" value="PGMPMM"/>
</dbReference>
<dbReference type="AlphaFoldDB" id="A0A2P6NL98"/>
<comment type="caution">
    <text evidence="14">The sequence shown here is derived from an EMBL/GenBank/DDBJ whole genome shotgun (WGS) entry which is preliminary data.</text>
</comment>
<keyword evidence="7" id="KW-0479">Metal-binding</keyword>
<keyword evidence="4" id="KW-0963">Cytoplasm</keyword>
<keyword evidence="15" id="KW-1185">Reference proteome</keyword>
<dbReference type="InterPro" id="IPR005846">
    <property type="entry name" value="A-D-PHexomutase_a/b/a-III"/>
</dbReference>
<dbReference type="FunCoup" id="A0A2P6NL98">
    <property type="interactions" value="114"/>
</dbReference>
<dbReference type="Proteomes" id="UP000241769">
    <property type="component" value="Unassembled WGS sequence"/>
</dbReference>
<dbReference type="GO" id="GO:0008973">
    <property type="term" value="F:phosphopentomutase activity"/>
    <property type="evidence" value="ECO:0007669"/>
    <property type="project" value="TreeGrafter"/>
</dbReference>
<protein>
    <recommendedName>
        <fullName evidence="16">Phosphoglucomutase</fullName>
    </recommendedName>
</protein>
<dbReference type="InParanoid" id="A0A2P6NL98"/>
<proteinExistence type="inferred from homology"/>
<evidence type="ECO:0000259" key="12">
    <source>
        <dbReference type="Pfam" id="PF02879"/>
    </source>
</evidence>
<dbReference type="GO" id="GO:0006166">
    <property type="term" value="P:purine ribonucleoside salvage"/>
    <property type="evidence" value="ECO:0007669"/>
    <property type="project" value="TreeGrafter"/>
</dbReference>
<dbReference type="Pfam" id="PF02880">
    <property type="entry name" value="PGM_PMM_III"/>
    <property type="match status" value="1"/>
</dbReference>
<dbReference type="CDD" id="cd05799">
    <property type="entry name" value="PGM2"/>
    <property type="match status" value="1"/>
</dbReference>
<keyword evidence="6" id="KW-0597">Phosphoprotein</keyword>
<dbReference type="InterPro" id="IPR005845">
    <property type="entry name" value="A-D-PHexomutase_a/b/a-II"/>
</dbReference>
<evidence type="ECO:0008006" key="16">
    <source>
        <dbReference type="Google" id="ProtNLM"/>
    </source>
</evidence>
<dbReference type="PANTHER" id="PTHR45745:SF1">
    <property type="entry name" value="PHOSPHOGLUCOMUTASE 2B-RELATED"/>
    <property type="match status" value="1"/>
</dbReference>
<evidence type="ECO:0000256" key="4">
    <source>
        <dbReference type="ARBA" id="ARBA00022490"/>
    </source>
</evidence>
<dbReference type="InterPro" id="IPR016066">
    <property type="entry name" value="A-D-PHexomutase_CS"/>
</dbReference>
<dbReference type="Pfam" id="PF02879">
    <property type="entry name" value="PGM_PMM_II"/>
    <property type="match status" value="1"/>
</dbReference>
<feature type="domain" description="Alpha-D-phosphohexomutase alpha/beta/alpha" evidence="12">
    <location>
        <begin position="221"/>
        <end position="328"/>
    </location>
</feature>
<dbReference type="GO" id="GO:0000287">
    <property type="term" value="F:magnesium ion binding"/>
    <property type="evidence" value="ECO:0007669"/>
    <property type="project" value="InterPro"/>
</dbReference>
<dbReference type="EMBL" id="MDYQ01000057">
    <property type="protein sequence ID" value="PRP84723.1"/>
    <property type="molecule type" value="Genomic_DNA"/>
</dbReference>
<dbReference type="GO" id="GO:0006006">
    <property type="term" value="P:glucose metabolic process"/>
    <property type="evidence" value="ECO:0007669"/>
    <property type="project" value="UniProtKB-KW"/>
</dbReference>
<dbReference type="PANTHER" id="PTHR45745">
    <property type="entry name" value="PHOSPHOMANNOMUTASE 45A"/>
    <property type="match status" value="1"/>
</dbReference>
<evidence type="ECO:0000313" key="15">
    <source>
        <dbReference type="Proteomes" id="UP000241769"/>
    </source>
</evidence>
<dbReference type="InterPro" id="IPR005841">
    <property type="entry name" value="Alpha-D-phosphohexomutase_SF"/>
</dbReference>
<evidence type="ECO:0000256" key="1">
    <source>
        <dbReference type="ARBA" id="ARBA00001946"/>
    </source>
</evidence>
<comment type="subcellular location">
    <subcellularLocation>
        <location evidence="2">Cytoplasm</location>
    </subcellularLocation>
</comment>
<evidence type="ECO:0000313" key="14">
    <source>
        <dbReference type="EMBL" id="PRP84723.1"/>
    </source>
</evidence>
<evidence type="ECO:0000256" key="6">
    <source>
        <dbReference type="ARBA" id="ARBA00022553"/>
    </source>
</evidence>
<dbReference type="SUPFAM" id="SSF55957">
    <property type="entry name" value="Phosphoglucomutase, C-terminal domain"/>
    <property type="match status" value="1"/>
</dbReference>
<accession>A0A2P6NL98</accession>
<gene>
    <name evidence="14" type="ORF">PROFUN_07825</name>
</gene>
<dbReference type="GO" id="GO:0005737">
    <property type="term" value="C:cytoplasm"/>
    <property type="evidence" value="ECO:0007669"/>
    <property type="project" value="UniProtKB-SubCell"/>
</dbReference>
<evidence type="ECO:0000256" key="2">
    <source>
        <dbReference type="ARBA" id="ARBA00004496"/>
    </source>
</evidence>
<keyword evidence="10" id="KW-0119">Carbohydrate metabolism</keyword>
<dbReference type="STRING" id="1890364.A0A2P6NL98"/>
<dbReference type="InterPro" id="IPR005844">
    <property type="entry name" value="A-D-PHexomutase_a/b/a-I"/>
</dbReference>
<evidence type="ECO:0000256" key="3">
    <source>
        <dbReference type="ARBA" id="ARBA00010231"/>
    </source>
</evidence>
<evidence type="ECO:0000256" key="5">
    <source>
        <dbReference type="ARBA" id="ARBA00022526"/>
    </source>
</evidence>
<evidence type="ECO:0000256" key="8">
    <source>
        <dbReference type="ARBA" id="ARBA00022842"/>
    </source>
</evidence>
<keyword evidence="9" id="KW-0413">Isomerase</keyword>
<feature type="domain" description="Alpha-D-phosphohexomutase alpha/beta/alpha" evidence="13">
    <location>
        <begin position="349"/>
        <end position="447"/>
    </location>
</feature>
<dbReference type="Gene3D" id="3.40.120.10">
    <property type="entry name" value="Alpha-D-Glucose-1,6-Bisphosphate, subunit A, domain 3"/>
    <property type="match status" value="3"/>
</dbReference>
<dbReference type="SUPFAM" id="SSF53738">
    <property type="entry name" value="Phosphoglucomutase, first 3 domains"/>
    <property type="match status" value="3"/>
</dbReference>
<dbReference type="FunFam" id="3.40.120.10:FF:000035">
    <property type="entry name" value="Pgm3p"/>
    <property type="match status" value="1"/>
</dbReference>
<keyword evidence="8" id="KW-0460">Magnesium</keyword>
<comment type="similarity">
    <text evidence="3">Belongs to the phosphohexose mutase family.</text>
</comment>
<dbReference type="Pfam" id="PF02878">
    <property type="entry name" value="PGM_PMM_I"/>
    <property type="match status" value="1"/>
</dbReference>
<evidence type="ECO:0000256" key="10">
    <source>
        <dbReference type="ARBA" id="ARBA00023277"/>
    </source>
</evidence>
<sequence>MSNRIQNLRALAQQWMSWDVNSGNISELSMLLEAQQWDELEKRLKNRISFGTAGLRGPMMAGSACMNDLTVIQASQGLCVYLEANVPDLKERGVVFGYDGRHNSKRFASLSAAAFLSRGVKVYLMQRLAATPFVPFLVTYKRAAAGVMVTASHNPKDDNGYKVYWTNGAQIVEPHDRGIANAIMQNLQPWKEAHYNDVEEYLPHKSLDGSLIDPTSEVENEYYSRIAASHCYHRADNEKSKTRVVYTPMHGVGAHWAERAFTSFGLPPFIPTEEQIHPDPEFPTVAFPNPEEGKGALTLAMNTADRNGCTIVIANDPDADRLAVAEKQKSGEWKIFTGNEIGILLGHWVWSQYRLKHPEVDPANCVVLNTTVSSKMLASMAKKEGLYYEETLTGFKWLGNKAQELEKTGKKFLYAFEEAIGFMIGDTCLDKDGIRAAAVFVEMVIYNEARGLDCGGALQELFAKYGYFATNNRYFFCYDPLLMDKIFTRIRNQGQYFSTIGGYKVKNIRDLTTGFDDSQAESKAILPTSKSTHMITFYFENGCVATLRGSGTEPKLKYYVELSGAEEKEVRRRATAARGEWINSTKGLKINIKVWKILTGWMYKRWWLFGPQSSRFLQQTPWMHYWTSIPAPSKCNLGQNEVESSQFMFLPCYGSLWTSSRIAK</sequence>
<dbReference type="PROSITE" id="PS00710">
    <property type="entry name" value="PGM_PMM"/>
    <property type="match status" value="1"/>
</dbReference>
<dbReference type="OrthoDB" id="8300170at2759"/>
<feature type="domain" description="Alpha-D-phosphohexomutase alpha/beta/alpha" evidence="11">
    <location>
        <begin position="48"/>
        <end position="185"/>
    </location>
</feature>
<reference evidence="14 15" key="1">
    <citation type="journal article" date="2018" name="Genome Biol. Evol.">
        <title>Multiple Roots of Fruiting Body Formation in Amoebozoa.</title>
        <authorList>
            <person name="Hillmann F."/>
            <person name="Forbes G."/>
            <person name="Novohradska S."/>
            <person name="Ferling I."/>
            <person name="Riege K."/>
            <person name="Groth M."/>
            <person name="Westermann M."/>
            <person name="Marz M."/>
            <person name="Spaller T."/>
            <person name="Winckler T."/>
            <person name="Schaap P."/>
            <person name="Glockner G."/>
        </authorList>
    </citation>
    <scope>NUCLEOTIDE SEQUENCE [LARGE SCALE GENOMIC DNA]</scope>
    <source>
        <strain evidence="14 15">Jena</strain>
    </source>
</reference>
<dbReference type="InterPro" id="IPR036900">
    <property type="entry name" value="A-D-PHexomutase_C_sf"/>
</dbReference>
<comment type="cofactor">
    <cofactor evidence="1">
        <name>Mg(2+)</name>
        <dbReference type="ChEBI" id="CHEBI:18420"/>
    </cofactor>
</comment>
<evidence type="ECO:0000256" key="9">
    <source>
        <dbReference type="ARBA" id="ARBA00023235"/>
    </source>
</evidence>
<evidence type="ECO:0000259" key="13">
    <source>
        <dbReference type="Pfam" id="PF02880"/>
    </source>
</evidence>
<keyword evidence="5" id="KW-0313">Glucose metabolism</keyword>
<evidence type="ECO:0000256" key="7">
    <source>
        <dbReference type="ARBA" id="ARBA00022723"/>
    </source>
</evidence>
<dbReference type="InterPro" id="IPR016055">
    <property type="entry name" value="A-D-PHexomutase_a/b/a-I/II/III"/>
</dbReference>
<evidence type="ECO:0000259" key="11">
    <source>
        <dbReference type="Pfam" id="PF02878"/>
    </source>
</evidence>